<protein>
    <submittedName>
        <fullName evidence="1">6530_t:CDS:1</fullName>
    </submittedName>
</protein>
<evidence type="ECO:0000313" key="1">
    <source>
        <dbReference type="EMBL" id="CAG8525570.1"/>
    </source>
</evidence>
<dbReference type="EMBL" id="CAJVPT010005935">
    <property type="protein sequence ID" value="CAG8525570.1"/>
    <property type="molecule type" value="Genomic_DNA"/>
</dbReference>
<gene>
    <name evidence="1" type="ORF">ACOLOM_LOCUS3848</name>
</gene>
<comment type="caution">
    <text evidence="1">The sequence shown here is derived from an EMBL/GenBank/DDBJ whole genome shotgun (WGS) entry which is preliminary data.</text>
</comment>
<evidence type="ECO:0000313" key="2">
    <source>
        <dbReference type="Proteomes" id="UP000789525"/>
    </source>
</evidence>
<proteinExistence type="predicted"/>
<reference evidence="1" key="1">
    <citation type="submission" date="2021-06" db="EMBL/GenBank/DDBJ databases">
        <authorList>
            <person name="Kallberg Y."/>
            <person name="Tangrot J."/>
            <person name="Rosling A."/>
        </authorList>
    </citation>
    <scope>NUCLEOTIDE SEQUENCE</scope>
    <source>
        <strain evidence="1">CL356</strain>
    </source>
</reference>
<sequence length="255" mass="28105">MQSSLSIWTDSVNEQALEGNETCKKVSRSLSSTLSANTVTNRHKSRLVPVTIHPLDQPESTSSTVPSKTFNSSTNLEKEQSFTTSYSDLYLFSEIGGSNTIKKRPGLPDFNKVTNSYGSDTNGNKIELEKKMVIVHTIKPSDTLAGIALFYGIEQLPSAQLTYFPPHLSAACSAKSNPDFPSQSPSPMPVTHLSKNDPHVQISFPRPTIATDSRPTIVDKLYARASEKYRKSFDSVKYRKIARGESSISLTKKKV</sequence>
<dbReference type="Proteomes" id="UP000789525">
    <property type="component" value="Unassembled WGS sequence"/>
</dbReference>
<name>A0ACA9LEZ8_9GLOM</name>
<keyword evidence="2" id="KW-1185">Reference proteome</keyword>
<organism evidence="1 2">
    <name type="scientific">Acaulospora colombiana</name>
    <dbReference type="NCBI Taxonomy" id="27376"/>
    <lineage>
        <taxon>Eukaryota</taxon>
        <taxon>Fungi</taxon>
        <taxon>Fungi incertae sedis</taxon>
        <taxon>Mucoromycota</taxon>
        <taxon>Glomeromycotina</taxon>
        <taxon>Glomeromycetes</taxon>
        <taxon>Diversisporales</taxon>
        <taxon>Acaulosporaceae</taxon>
        <taxon>Acaulospora</taxon>
    </lineage>
</organism>
<accession>A0ACA9LEZ8</accession>